<accession>A0AAN1Y032</accession>
<evidence type="ECO:0000256" key="7">
    <source>
        <dbReference type="PIRSR" id="PIRSR006019-2"/>
    </source>
</evidence>
<evidence type="ECO:0000259" key="8">
    <source>
        <dbReference type="PROSITE" id="PS51747"/>
    </source>
</evidence>
<dbReference type="CDD" id="cd01286">
    <property type="entry name" value="deoxycytidylate_deaminase"/>
    <property type="match status" value="1"/>
</dbReference>
<reference evidence="9 10" key="1">
    <citation type="journal article" date="2022" name="ISME Commun">
        <title>Vulcanimicrobium alpinus gen. nov. sp. nov., the first cultivated representative of the candidate phylum 'Eremiobacterota', is a metabolically versatile aerobic anoxygenic phototroph.</title>
        <authorList>
            <person name="Yabe S."/>
            <person name="Muto K."/>
            <person name="Abe K."/>
            <person name="Yokota A."/>
            <person name="Staudigel H."/>
            <person name="Tebo B.M."/>
        </authorList>
    </citation>
    <scope>NUCLEOTIDE SEQUENCE [LARGE SCALE GENOMIC DNA]</scope>
    <source>
        <strain evidence="9 10">WC8-2</strain>
    </source>
</reference>
<feature type="domain" description="CMP/dCMP-type deaminase" evidence="8">
    <location>
        <begin position="8"/>
        <end position="138"/>
    </location>
</feature>
<comment type="similarity">
    <text evidence="2">Belongs to the cytidine and deoxycytidylate deaminase family.</text>
</comment>
<dbReference type="Proteomes" id="UP001317532">
    <property type="component" value="Chromosome"/>
</dbReference>
<protein>
    <submittedName>
        <fullName evidence="9">Cytidine deaminase</fullName>
    </submittedName>
</protein>
<dbReference type="GO" id="GO:0006220">
    <property type="term" value="P:pyrimidine nucleotide metabolic process"/>
    <property type="evidence" value="ECO:0007669"/>
    <property type="project" value="InterPro"/>
</dbReference>
<evidence type="ECO:0000256" key="2">
    <source>
        <dbReference type="ARBA" id="ARBA00006576"/>
    </source>
</evidence>
<name>A0AAN1Y032_UNVUL</name>
<evidence type="ECO:0000256" key="4">
    <source>
        <dbReference type="ARBA" id="ARBA00022801"/>
    </source>
</evidence>
<dbReference type="SUPFAM" id="SSF53927">
    <property type="entry name" value="Cytidine deaminase-like"/>
    <property type="match status" value="1"/>
</dbReference>
<dbReference type="InterPro" id="IPR035105">
    <property type="entry name" value="Deoxycytidylate_deaminase_dom"/>
</dbReference>
<keyword evidence="10" id="KW-1185">Reference proteome</keyword>
<dbReference type="Pfam" id="PF00383">
    <property type="entry name" value="dCMP_cyt_deam_1"/>
    <property type="match status" value="1"/>
</dbReference>
<dbReference type="InterPro" id="IPR002125">
    <property type="entry name" value="CMP_dCMP_dom"/>
</dbReference>
<dbReference type="PROSITE" id="PS51747">
    <property type="entry name" value="CYT_DCMP_DEAMINASES_2"/>
    <property type="match status" value="1"/>
</dbReference>
<evidence type="ECO:0000256" key="3">
    <source>
        <dbReference type="ARBA" id="ARBA00022723"/>
    </source>
</evidence>
<evidence type="ECO:0000256" key="5">
    <source>
        <dbReference type="ARBA" id="ARBA00022833"/>
    </source>
</evidence>
<feature type="active site" description="Proton donor" evidence="6">
    <location>
        <position position="75"/>
    </location>
</feature>
<feature type="binding site" evidence="7">
    <location>
        <position position="73"/>
    </location>
    <ligand>
        <name>Zn(2+)</name>
        <dbReference type="ChEBI" id="CHEBI:29105"/>
        <note>catalytic</note>
    </ligand>
</feature>
<evidence type="ECO:0000313" key="10">
    <source>
        <dbReference type="Proteomes" id="UP001317532"/>
    </source>
</evidence>
<evidence type="ECO:0000256" key="1">
    <source>
        <dbReference type="ARBA" id="ARBA00001947"/>
    </source>
</evidence>
<gene>
    <name evidence="9" type="ORF">WPS_34450</name>
</gene>
<dbReference type="PANTHER" id="PTHR11086:SF18">
    <property type="entry name" value="DEOXYCYTIDYLATE DEAMINASE"/>
    <property type="match status" value="1"/>
</dbReference>
<proteinExistence type="inferred from homology"/>
<keyword evidence="4" id="KW-0378">Hydrolase</keyword>
<dbReference type="InterPro" id="IPR015517">
    <property type="entry name" value="dCMP_deaminase-rel"/>
</dbReference>
<keyword evidence="5 7" id="KW-0862">Zinc</keyword>
<feature type="binding site" evidence="7">
    <location>
        <position position="104"/>
    </location>
    <ligand>
        <name>Zn(2+)</name>
        <dbReference type="ChEBI" id="CHEBI:29105"/>
        <note>catalytic</note>
    </ligand>
</feature>
<dbReference type="GO" id="GO:0004132">
    <property type="term" value="F:dCMP deaminase activity"/>
    <property type="evidence" value="ECO:0007669"/>
    <property type="project" value="InterPro"/>
</dbReference>
<dbReference type="PANTHER" id="PTHR11086">
    <property type="entry name" value="DEOXYCYTIDYLATE DEAMINASE-RELATED"/>
    <property type="match status" value="1"/>
</dbReference>
<feature type="binding site" evidence="7">
    <location>
        <position position="101"/>
    </location>
    <ligand>
        <name>Zn(2+)</name>
        <dbReference type="ChEBI" id="CHEBI:29105"/>
        <note>catalytic</note>
    </ligand>
</feature>
<evidence type="ECO:0000256" key="6">
    <source>
        <dbReference type="PIRSR" id="PIRSR006019-1"/>
    </source>
</evidence>
<dbReference type="InterPro" id="IPR016193">
    <property type="entry name" value="Cytidine_deaminase-like"/>
</dbReference>
<dbReference type="InterPro" id="IPR016473">
    <property type="entry name" value="dCMP_deaminase"/>
</dbReference>
<evidence type="ECO:0000313" key="9">
    <source>
        <dbReference type="EMBL" id="BDE08169.1"/>
    </source>
</evidence>
<dbReference type="GO" id="GO:0008270">
    <property type="term" value="F:zinc ion binding"/>
    <property type="evidence" value="ECO:0007669"/>
    <property type="project" value="InterPro"/>
</dbReference>
<dbReference type="RefSeq" id="WP_317995715.1">
    <property type="nucleotide sequence ID" value="NZ_AP025523.1"/>
</dbReference>
<dbReference type="GO" id="GO:0005737">
    <property type="term" value="C:cytoplasm"/>
    <property type="evidence" value="ECO:0007669"/>
    <property type="project" value="TreeGrafter"/>
</dbReference>
<sequence>MHGVERPGWDAYFMEIARTVATRATCPRARVGAVLTRDKRILTTGYNGAPRGVPHCTDAGCMIVDGHCLRATHAEANAIVQGALHGVSLAGATAYCTHQPCAGCSKLLISAGVERIVYADAYRDAVASELLAEAGVALEHFTREPIRA</sequence>
<dbReference type="AlphaFoldDB" id="A0AAN1Y032"/>
<organism evidence="9 10">
    <name type="scientific">Vulcanimicrobium alpinum</name>
    <dbReference type="NCBI Taxonomy" id="3016050"/>
    <lineage>
        <taxon>Bacteria</taxon>
        <taxon>Bacillati</taxon>
        <taxon>Vulcanimicrobiota</taxon>
        <taxon>Vulcanimicrobiia</taxon>
        <taxon>Vulcanimicrobiales</taxon>
        <taxon>Vulcanimicrobiaceae</taxon>
        <taxon>Vulcanimicrobium</taxon>
    </lineage>
</organism>
<keyword evidence="3 7" id="KW-0479">Metal-binding</keyword>
<dbReference type="PIRSF" id="PIRSF006019">
    <property type="entry name" value="dCMP_deaminase"/>
    <property type="match status" value="1"/>
</dbReference>
<dbReference type="EMBL" id="AP025523">
    <property type="protein sequence ID" value="BDE08169.1"/>
    <property type="molecule type" value="Genomic_DNA"/>
</dbReference>
<dbReference type="InterPro" id="IPR016192">
    <property type="entry name" value="APOBEC/CMP_deaminase_Zn-bd"/>
</dbReference>
<dbReference type="Gene3D" id="3.40.140.10">
    <property type="entry name" value="Cytidine Deaminase, domain 2"/>
    <property type="match status" value="1"/>
</dbReference>
<dbReference type="KEGG" id="vab:WPS_34450"/>
<dbReference type="PROSITE" id="PS00903">
    <property type="entry name" value="CYT_DCMP_DEAMINASES_1"/>
    <property type="match status" value="1"/>
</dbReference>
<comment type="cofactor">
    <cofactor evidence="1 7">
        <name>Zn(2+)</name>
        <dbReference type="ChEBI" id="CHEBI:29105"/>
    </cofactor>
</comment>